<gene>
    <name evidence="2" type="ORF">HKBW3S03_00988</name>
    <name evidence="3" type="ORF">HKBW3S44_01602</name>
    <name evidence="4" type="ORF">HKBW3S47_01001</name>
</gene>
<name>A0A6V8NH03_9ACTN</name>
<protein>
    <recommendedName>
        <fullName evidence="1">Xylose isomerase-like TIM barrel domain-containing protein</fullName>
    </recommendedName>
</protein>
<dbReference type="SUPFAM" id="SSF51658">
    <property type="entry name" value="Xylose isomerase-like"/>
    <property type="match status" value="1"/>
</dbReference>
<dbReference type="Pfam" id="PF01261">
    <property type="entry name" value="AP_endonuc_2"/>
    <property type="match status" value="1"/>
</dbReference>
<sequence length="333" mass="37926">MPSRKVTIDIGINGAFLTRRWEEPDNFMRLTKELGYPYHELCSDVLDPFFSGDKSFQMATARAVAKAAEKYGIIITDIYTGVATHRFHGLSHSHPAVRQRMKEWIVQTMDIALEMGVDRIGGHWDALSVEVLEDVERYRSAVKNIYAQIRELSRIAQKKGLGALYLEQMYVPSELPWTLAGAEEFLMEVNRGNDGVPVYLTVDTGHQAGQGYGLQGKDADYEEWLRKFGAVCEVVHIQQTVPEASHHWPFTEEYNRKGHVRMEKVIAALEYSHRHFREQPFAEFMQPVEKTVLIAEIIPASTKTEEILLGELKETAQFLREYIPQGGLQLSIG</sequence>
<dbReference type="EMBL" id="BLSC01000222">
    <property type="protein sequence ID" value="GFP37922.1"/>
    <property type="molecule type" value="Genomic_DNA"/>
</dbReference>
<dbReference type="InterPro" id="IPR050312">
    <property type="entry name" value="IolE/XylAMocC-like"/>
</dbReference>
<dbReference type="RefSeq" id="WP_246273410.1">
    <property type="nucleotide sequence ID" value="NZ_BLRU01000084.1"/>
</dbReference>
<proteinExistence type="predicted"/>
<accession>A0A6V8NH03</accession>
<dbReference type="Gene3D" id="3.20.20.150">
    <property type="entry name" value="Divalent-metal-dependent TIM barrel enzymes"/>
    <property type="match status" value="1"/>
</dbReference>
<evidence type="ECO:0000313" key="7">
    <source>
        <dbReference type="Proteomes" id="UP000574717"/>
    </source>
</evidence>
<dbReference type="Proteomes" id="UP000574717">
    <property type="component" value="Unassembled WGS sequence"/>
</dbReference>
<reference evidence="5 6" key="1">
    <citation type="journal article" date="2020" name="Front. Microbiol.">
        <title>Single-cell genomics of novel Actinobacteria with the Wood-Ljungdahl pathway discovered in a serpentinizing system.</title>
        <authorList>
            <person name="Merino N."/>
            <person name="Kawai M."/>
            <person name="Boyd E.S."/>
            <person name="Colman D.R."/>
            <person name="McGlynn S.E."/>
            <person name="Nealson K.H."/>
            <person name="Kurokawa K."/>
            <person name="Hongoh Y."/>
        </authorList>
    </citation>
    <scope>NUCLEOTIDE SEQUENCE [LARGE SCALE GENOMIC DNA]</scope>
    <source>
        <strain evidence="2 7">S03</strain>
        <strain evidence="3 5">S44</strain>
        <strain evidence="4 6">S47</strain>
    </source>
</reference>
<evidence type="ECO:0000313" key="2">
    <source>
        <dbReference type="EMBL" id="GFP19483.1"/>
    </source>
</evidence>
<dbReference type="PANTHER" id="PTHR12110:SF53">
    <property type="entry name" value="BLR5974 PROTEIN"/>
    <property type="match status" value="1"/>
</dbReference>
<dbReference type="PANTHER" id="PTHR12110">
    <property type="entry name" value="HYDROXYPYRUVATE ISOMERASE"/>
    <property type="match status" value="1"/>
</dbReference>
<dbReference type="Proteomes" id="UP000569018">
    <property type="component" value="Unassembled WGS sequence"/>
</dbReference>
<evidence type="ECO:0000313" key="6">
    <source>
        <dbReference type="Proteomes" id="UP000569018"/>
    </source>
</evidence>
<dbReference type="InterPro" id="IPR013022">
    <property type="entry name" value="Xyl_isomerase-like_TIM-brl"/>
</dbReference>
<dbReference type="InterPro" id="IPR036237">
    <property type="entry name" value="Xyl_isomerase-like_sf"/>
</dbReference>
<evidence type="ECO:0000313" key="3">
    <source>
        <dbReference type="EMBL" id="GFP37922.1"/>
    </source>
</evidence>
<evidence type="ECO:0000313" key="4">
    <source>
        <dbReference type="EMBL" id="GFP39302.1"/>
    </source>
</evidence>
<evidence type="ECO:0000259" key="1">
    <source>
        <dbReference type="Pfam" id="PF01261"/>
    </source>
</evidence>
<dbReference type="EMBL" id="BLSD01000043">
    <property type="protein sequence ID" value="GFP39302.1"/>
    <property type="molecule type" value="Genomic_DNA"/>
</dbReference>
<dbReference type="AlphaFoldDB" id="A0A6V8NH03"/>
<organism evidence="2 7">
    <name type="scientific">Candidatus Hakubella thermalkaliphila</name>
    <dbReference type="NCBI Taxonomy" id="2754717"/>
    <lineage>
        <taxon>Bacteria</taxon>
        <taxon>Bacillati</taxon>
        <taxon>Actinomycetota</taxon>
        <taxon>Actinomycetota incertae sedis</taxon>
        <taxon>Candidatus Hakubellales</taxon>
        <taxon>Candidatus Hakubellaceae</taxon>
        <taxon>Candidatus Hakubella</taxon>
    </lineage>
</organism>
<comment type="caution">
    <text evidence="2">The sequence shown here is derived from an EMBL/GenBank/DDBJ whole genome shotgun (WGS) entry which is preliminary data.</text>
</comment>
<feature type="domain" description="Xylose isomerase-like TIM barrel" evidence="1">
    <location>
        <begin position="29"/>
        <end position="269"/>
    </location>
</feature>
<dbReference type="EMBL" id="BLRU01000084">
    <property type="protein sequence ID" value="GFP19483.1"/>
    <property type="molecule type" value="Genomic_DNA"/>
</dbReference>
<dbReference type="Proteomes" id="UP000561271">
    <property type="component" value="Unassembled WGS sequence"/>
</dbReference>
<evidence type="ECO:0000313" key="5">
    <source>
        <dbReference type="Proteomes" id="UP000561271"/>
    </source>
</evidence>